<keyword evidence="3" id="KW-0722">Serine protease inhibitor</keyword>
<comment type="similarity">
    <text evidence="1 4">Belongs to the serpin family.</text>
</comment>
<dbReference type="InterPro" id="IPR042178">
    <property type="entry name" value="Serpin_sf_1"/>
</dbReference>
<evidence type="ECO:0000313" key="6">
    <source>
        <dbReference type="EnsemblMetazoa" id="XP_001950393.1"/>
    </source>
</evidence>
<dbReference type="OMA" id="HIDVEMM"/>
<dbReference type="SMART" id="SM00093">
    <property type="entry name" value="SERPIN"/>
    <property type="match status" value="1"/>
</dbReference>
<dbReference type="InterPro" id="IPR000215">
    <property type="entry name" value="Serpin_fam"/>
</dbReference>
<evidence type="ECO:0000256" key="4">
    <source>
        <dbReference type="RuleBase" id="RU000411"/>
    </source>
</evidence>
<sequence>MQDSPSTNFRYTSLTSNYSFTLFKELSHSVEGNVFVSTYSIQFLLVLLALGSKSKTGDQLKTLLRLPQKNAEPNYDNIKSVMTNIEDPDYFTTANAVFTDMAFVLRNDYVDKVRVYLNAEVKSLDFAGNPEKEVSEINKWAEHKTDGKISNIFEPGTIDRDTVLVLASVAYFRNAWKNQFTDTKNASFCLTPSKHIDVEMMHQRGLFRYHHDDRYKFSAVELPYKAGGFDMLVILPDRADGLNDLENAFLKDSKNFAYLQGNLTVHDVTVDLPKFKFESDVSLIKTMEKLGCTEMFTSSADFSYISTSGAGKLKVSDIKHKAFVNVDETGTEATGVTGYSSKYKKSEYSPSDVKAVKFHACHSFMFIIKKNTNIIFMGRLSNPNP</sequence>
<dbReference type="SUPFAM" id="SSF56574">
    <property type="entry name" value="Serpins"/>
    <property type="match status" value="1"/>
</dbReference>
<dbReference type="KEGG" id="api:100166003"/>
<proteinExistence type="inferred from homology"/>
<dbReference type="InterPro" id="IPR036186">
    <property type="entry name" value="Serpin_sf"/>
</dbReference>
<dbReference type="InterPro" id="IPR042185">
    <property type="entry name" value="Serpin_sf_2"/>
</dbReference>
<dbReference type="Proteomes" id="UP000007819">
    <property type="component" value="Chromosome A2"/>
</dbReference>
<evidence type="ECO:0000313" key="7">
    <source>
        <dbReference type="Proteomes" id="UP000007819"/>
    </source>
</evidence>
<name>A0A8R2A8W7_ACYPI</name>
<evidence type="ECO:0000256" key="3">
    <source>
        <dbReference type="ARBA" id="ARBA00022900"/>
    </source>
</evidence>
<evidence type="ECO:0000256" key="1">
    <source>
        <dbReference type="ARBA" id="ARBA00009500"/>
    </source>
</evidence>
<dbReference type="AlphaFoldDB" id="A0A8R2A8W7"/>
<dbReference type="GeneID" id="100166003"/>
<dbReference type="CDD" id="cd00172">
    <property type="entry name" value="serpin"/>
    <property type="match status" value="1"/>
</dbReference>
<feature type="domain" description="Serpin" evidence="5">
    <location>
        <begin position="20"/>
        <end position="383"/>
    </location>
</feature>
<accession>A0A8R2A8W7</accession>
<dbReference type="Gene3D" id="2.30.39.10">
    <property type="entry name" value="Alpha-1-antitrypsin, domain 1"/>
    <property type="match status" value="1"/>
</dbReference>
<dbReference type="Pfam" id="PF00079">
    <property type="entry name" value="Serpin"/>
    <property type="match status" value="1"/>
</dbReference>
<evidence type="ECO:0000259" key="5">
    <source>
        <dbReference type="SMART" id="SM00093"/>
    </source>
</evidence>
<reference evidence="6" key="2">
    <citation type="submission" date="2022-06" db="UniProtKB">
        <authorList>
            <consortium name="EnsemblMetazoa"/>
        </authorList>
    </citation>
    <scope>IDENTIFICATION</scope>
</reference>
<organism evidence="6 7">
    <name type="scientific">Acyrthosiphon pisum</name>
    <name type="common">Pea aphid</name>
    <dbReference type="NCBI Taxonomy" id="7029"/>
    <lineage>
        <taxon>Eukaryota</taxon>
        <taxon>Metazoa</taxon>
        <taxon>Ecdysozoa</taxon>
        <taxon>Arthropoda</taxon>
        <taxon>Hexapoda</taxon>
        <taxon>Insecta</taxon>
        <taxon>Pterygota</taxon>
        <taxon>Neoptera</taxon>
        <taxon>Paraneoptera</taxon>
        <taxon>Hemiptera</taxon>
        <taxon>Sternorrhyncha</taxon>
        <taxon>Aphidomorpha</taxon>
        <taxon>Aphidoidea</taxon>
        <taxon>Aphididae</taxon>
        <taxon>Macrosiphini</taxon>
        <taxon>Acyrthosiphon</taxon>
    </lineage>
</organism>
<protein>
    <recommendedName>
        <fullName evidence="5">Serpin domain-containing protein</fullName>
    </recommendedName>
</protein>
<dbReference type="RefSeq" id="XP_001950393.1">
    <property type="nucleotide sequence ID" value="XM_001950358.4"/>
</dbReference>
<dbReference type="GO" id="GO:0005615">
    <property type="term" value="C:extracellular space"/>
    <property type="evidence" value="ECO:0007669"/>
    <property type="project" value="InterPro"/>
</dbReference>
<dbReference type="EnsemblMetazoa" id="XM_001950358.5">
    <property type="protein sequence ID" value="XP_001950393.1"/>
    <property type="gene ID" value="LOC100166003"/>
</dbReference>
<dbReference type="Gene3D" id="3.30.497.10">
    <property type="entry name" value="Antithrombin, subunit I, domain 2"/>
    <property type="match status" value="1"/>
</dbReference>
<reference evidence="7" key="1">
    <citation type="submission" date="2010-06" db="EMBL/GenBank/DDBJ databases">
        <authorList>
            <person name="Jiang H."/>
            <person name="Abraham K."/>
            <person name="Ali S."/>
            <person name="Alsbrooks S.L."/>
            <person name="Anim B.N."/>
            <person name="Anosike U.S."/>
            <person name="Attaway T."/>
            <person name="Bandaranaike D.P."/>
            <person name="Battles P.K."/>
            <person name="Bell S.N."/>
            <person name="Bell A.V."/>
            <person name="Beltran B."/>
            <person name="Bickham C."/>
            <person name="Bustamante Y."/>
            <person name="Caleb T."/>
            <person name="Canada A."/>
            <person name="Cardenas V."/>
            <person name="Carter K."/>
            <person name="Chacko J."/>
            <person name="Chandrabose M.N."/>
            <person name="Chavez D."/>
            <person name="Chavez A."/>
            <person name="Chen L."/>
            <person name="Chu H.-S."/>
            <person name="Claassen K.J."/>
            <person name="Cockrell R."/>
            <person name="Collins M."/>
            <person name="Cooper J.A."/>
            <person name="Cree A."/>
            <person name="Curry S.M."/>
            <person name="Da Y."/>
            <person name="Dao M.D."/>
            <person name="Das B."/>
            <person name="Davila M.-L."/>
            <person name="Davy-Carroll L."/>
            <person name="Denson S."/>
            <person name="Dinh H."/>
            <person name="Ebong V.E."/>
            <person name="Edwards J.R."/>
            <person name="Egan A."/>
            <person name="El-Daye J."/>
            <person name="Escobedo L."/>
            <person name="Fernandez S."/>
            <person name="Fernando P.R."/>
            <person name="Flagg N."/>
            <person name="Forbes L.D."/>
            <person name="Fowler R.G."/>
            <person name="Fu Q."/>
            <person name="Gabisi R.A."/>
            <person name="Ganer J."/>
            <person name="Garbino Pronczuk A."/>
            <person name="Garcia R.M."/>
            <person name="Garner T."/>
            <person name="Garrett T.E."/>
            <person name="Gonzalez D.A."/>
            <person name="Hamid H."/>
            <person name="Hawkins E.S."/>
            <person name="Hirani K."/>
            <person name="Hogues M.E."/>
            <person name="Hollins B."/>
            <person name="Hsiao C.-H."/>
            <person name="Jabil R."/>
            <person name="James M.L."/>
            <person name="Jhangiani S.N."/>
            <person name="Johnson B."/>
            <person name="Johnson Q."/>
            <person name="Joshi V."/>
            <person name="Kalu J.B."/>
            <person name="Kam C."/>
            <person name="Kashfia A."/>
            <person name="Keebler J."/>
            <person name="Kisamo H."/>
            <person name="Kovar C.L."/>
            <person name="Lago L.A."/>
            <person name="Lai C.-Y."/>
            <person name="Laidlaw J."/>
            <person name="Lara F."/>
            <person name="Le T.-K."/>
            <person name="Lee S.L."/>
            <person name="Legall F.H."/>
            <person name="Lemon S.J."/>
            <person name="Lewis L.R."/>
            <person name="Li B."/>
            <person name="Liu Y."/>
            <person name="Liu Y.-S."/>
            <person name="Lopez J."/>
            <person name="Lozado R.J."/>
            <person name="Lu J."/>
            <person name="Madu R.C."/>
            <person name="Maheshwari M."/>
            <person name="Maheshwari R."/>
            <person name="Malloy K."/>
            <person name="Martinez E."/>
            <person name="Mathew T."/>
            <person name="Mercado I.C."/>
            <person name="Mercado C."/>
            <person name="Meyer B."/>
            <person name="Montgomery K."/>
            <person name="Morgan M.B."/>
            <person name="Munidasa M."/>
            <person name="Nazareth L.V."/>
            <person name="Nelson J."/>
            <person name="Ng B.M."/>
            <person name="Nguyen N.B."/>
            <person name="Nguyen P.Q."/>
            <person name="Nguyen T."/>
            <person name="Obregon M."/>
            <person name="Okwuonu G.O."/>
            <person name="Onwere C.G."/>
            <person name="Orozco G."/>
            <person name="Parra A."/>
            <person name="Patel S."/>
            <person name="Patil S."/>
            <person name="Perez A."/>
            <person name="Perez Y."/>
            <person name="Pham C."/>
            <person name="Primus E.L."/>
            <person name="Pu L.-L."/>
            <person name="Puazo M."/>
            <person name="Qin X."/>
            <person name="Quiroz J.B."/>
            <person name="Reese J."/>
            <person name="Richards S."/>
            <person name="Rives C.M."/>
            <person name="Robberts R."/>
            <person name="Ruiz S.J."/>
            <person name="Ruiz M.J."/>
            <person name="Santibanez J."/>
            <person name="Schneider B.W."/>
            <person name="Sisson I."/>
            <person name="Smith M."/>
            <person name="Sodergren E."/>
            <person name="Song X.-Z."/>
            <person name="Song B.B."/>
            <person name="Summersgill H."/>
            <person name="Thelus R."/>
            <person name="Thornton R.D."/>
            <person name="Trejos Z.Y."/>
            <person name="Usmani K."/>
            <person name="Vattathil S."/>
            <person name="Villasana D."/>
            <person name="Walker D.L."/>
            <person name="Wang S."/>
            <person name="Wang K."/>
            <person name="White C.S."/>
            <person name="Williams A.C."/>
            <person name="Williamson J."/>
            <person name="Wilson K."/>
            <person name="Woghiren I.O."/>
            <person name="Woodworth J.R."/>
            <person name="Worley K.C."/>
            <person name="Wright R.A."/>
            <person name="Wu W."/>
            <person name="Young L."/>
            <person name="Zhang L."/>
            <person name="Zhang J."/>
            <person name="Zhu Y."/>
            <person name="Muzny D.M."/>
            <person name="Weinstock G."/>
            <person name="Gibbs R.A."/>
        </authorList>
    </citation>
    <scope>NUCLEOTIDE SEQUENCE [LARGE SCALE GENOMIC DNA]</scope>
    <source>
        <strain evidence="7">LSR1</strain>
    </source>
</reference>
<keyword evidence="7" id="KW-1185">Reference proteome</keyword>
<dbReference type="PANTHER" id="PTHR11461:SF211">
    <property type="entry name" value="GH10112P-RELATED"/>
    <property type="match status" value="1"/>
</dbReference>
<dbReference type="OrthoDB" id="671595at2759"/>
<dbReference type="GO" id="GO:0004867">
    <property type="term" value="F:serine-type endopeptidase inhibitor activity"/>
    <property type="evidence" value="ECO:0007669"/>
    <property type="project" value="UniProtKB-KW"/>
</dbReference>
<evidence type="ECO:0000256" key="2">
    <source>
        <dbReference type="ARBA" id="ARBA00022690"/>
    </source>
</evidence>
<dbReference type="PANTHER" id="PTHR11461">
    <property type="entry name" value="SERINE PROTEASE INHIBITOR, SERPIN"/>
    <property type="match status" value="1"/>
</dbReference>
<keyword evidence="2" id="KW-0646">Protease inhibitor</keyword>
<dbReference type="InterPro" id="IPR023796">
    <property type="entry name" value="Serpin_dom"/>
</dbReference>